<evidence type="ECO:0000256" key="1">
    <source>
        <dbReference type="SAM" id="MobiDB-lite"/>
    </source>
</evidence>
<dbReference type="EMBL" id="JACOSL010000061">
    <property type="protein sequence ID" value="MBI1757396.1"/>
    <property type="molecule type" value="Genomic_DNA"/>
</dbReference>
<dbReference type="Proteomes" id="UP000727962">
    <property type="component" value="Unassembled WGS sequence"/>
</dbReference>
<reference evidence="3" key="1">
    <citation type="submission" date="2020-07" db="EMBL/GenBank/DDBJ databases">
        <title>Huge and variable diversity of episymbiotic CPR bacteria and DPANN archaea in groundwater ecosystems.</title>
        <authorList>
            <person name="He C.Y."/>
            <person name="Keren R."/>
            <person name="Whittaker M."/>
            <person name="Farag I.F."/>
            <person name="Doudna J."/>
            <person name="Cate J.H.D."/>
            <person name="Banfield J.F."/>
        </authorList>
    </citation>
    <scope>NUCLEOTIDE SEQUENCE</scope>
    <source>
        <strain evidence="3">NC_groundwater_17_Pr7_B-0.1um_64_12</strain>
    </source>
</reference>
<name>A0A931PX66_FIMGI</name>
<comment type="caution">
    <text evidence="3">The sequence shown here is derived from an EMBL/GenBank/DDBJ whole genome shotgun (WGS) entry which is preliminary data.</text>
</comment>
<keyword evidence="2" id="KW-1133">Transmembrane helix</keyword>
<evidence type="ECO:0008006" key="5">
    <source>
        <dbReference type="Google" id="ProtNLM"/>
    </source>
</evidence>
<feature type="transmembrane region" description="Helical" evidence="2">
    <location>
        <begin position="47"/>
        <end position="69"/>
    </location>
</feature>
<protein>
    <recommendedName>
        <fullName evidence="5">KAP NTPase domain-containing protein</fullName>
    </recommendedName>
</protein>
<evidence type="ECO:0000256" key="2">
    <source>
        <dbReference type="SAM" id="Phobius"/>
    </source>
</evidence>
<evidence type="ECO:0000313" key="3">
    <source>
        <dbReference type="EMBL" id="MBI1757396.1"/>
    </source>
</evidence>
<gene>
    <name evidence="3" type="ORF">HYR64_09855</name>
</gene>
<keyword evidence="2" id="KW-0472">Membrane</keyword>
<accession>A0A931PX66</accession>
<feature type="region of interest" description="Disordered" evidence="1">
    <location>
        <begin position="1012"/>
        <end position="1048"/>
    </location>
</feature>
<feature type="transmembrane region" description="Helical" evidence="2">
    <location>
        <begin position="12"/>
        <end position="35"/>
    </location>
</feature>
<proteinExistence type="predicted"/>
<organism evidence="3 4">
    <name type="scientific">Fimbriimonas ginsengisoli</name>
    <dbReference type="NCBI Taxonomy" id="1005039"/>
    <lineage>
        <taxon>Bacteria</taxon>
        <taxon>Bacillati</taxon>
        <taxon>Armatimonadota</taxon>
        <taxon>Fimbriimonadia</taxon>
        <taxon>Fimbriimonadales</taxon>
        <taxon>Fimbriimonadaceae</taxon>
        <taxon>Fimbriimonas</taxon>
    </lineage>
</organism>
<keyword evidence="2" id="KW-0812">Transmembrane</keyword>
<evidence type="ECO:0000313" key="4">
    <source>
        <dbReference type="Proteomes" id="UP000727962"/>
    </source>
</evidence>
<sequence>MLTGKKSRTESYSTPVITAIGFAFVLTVALTPVGINLRTGFGPFWTVVGWVLTCSTVLLLVGLLVYQYLYPPVEPKKPNADGGRPVAEPVDVKVSAKKNGFWARLKQAARLSLALASKTSDTQLVSESFQGIEATTVEFEGRFRKLLDEAMPKEKGRTLVVVLDNLDRLPESVAETAWSTLSAFLDLNHEGQSRRNHRKLWLVVPVNHSALVPWGDLTDAKEGAATETGPAQVATQPALNHLLSKAFQVEFNVPKPLDSGWKKYLRECLRQALREKSRPGEREKISNVFEAGHYWTAADRPTPREIRRYVNNVVALYTSQRAEASLLVVALFVARNMSEWPAENLIKQILVPPAVSDLFEADPQVDLAALYYGVNADNAKEILLVQQIVQALASPNPNDARAALKALESQDAFLDKFTSCLRHLPADENLLENHLVNGVCFYDGTPPADQVKNATFIANALINHPSWSALSKRTGEAMVAATTILGKPVDNALPALWSSLPDPAAAKETLGTKLDDWAMCFAEVRHLLPEAPGSIPWPGALSSWAPEDTLALADSLAAAGVTGSNLHPAGFDPLPVDVTAVLEERLSPEGFSAIRDAFWSAVPDPRFLKADFSALSAHITVLLDAYRSPNELLLTTHGMFLWKLINRFERAESAAVQAAGSTQLHGLVSSGLASRHIKEFLNHGDEKSAGLLLANVLLHLPQAELLEEAQTDHQESIEALTASSALATVVGVALEAADARNRLNEFLERLCQDGLGPLIPGALQCLDASPALAKNVLPSTVISNPLLHQAVGQDYAPLTQSLVDQGLVSELTDGALDLGRTDLYLATATFVNTSQGARPRKLAKVTDLVNFFQTGLNAIPQTTWAREMDKPGLAVKFLSGLRQIGLPLQVGGALGAALRQRVDALTSSPLSADIDELWKAAGKAEQAVLSRNLVDRLVEGGPGMHAAWKGFGSLIEPSKLESEADKLARSVILKAYEGGTEEDFALASAIIERCPGVLTRAKMTTKDTLRSAVANPDIEPTPGRKAVKDSVLSVLGQSSPPKRPQPRG</sequence>
<dbReference type="AlphaFoldDB" id="A0A931PX66"/>